<sequence>MADVNAPPPASGRSDGSGRFRDADRGQLLLVAGLVMAVSLVTLVILLNATIYSENLATRGVEAADGEALEVRAAAVEGAGSVVDATNRNATNESTHAEVRDGVSDGIAALDEDLLRTYAGRGGTLSLETDSSAIRNGRRIDAGIPETANETTVAGGVNRTRGLVLDLNASALAETSAASAPDDAFHVVLNASGGGTDEVYVYRNESATDLVTVAVGDDGDPPSVLCEIGASGDDRVAVDLTGGRLGGEPCPGLWPTALVDSGDAYDVGVENADAADGELTATVLPESGDAVASDLDPTAAVYDAAIDLRYRTAELRFETTIRVAPGEPDA</sequence>
<keyword evidence="3" id="KW-1185">Reference proteome</keyword>
<dbReference type="AlphaFoldDB" id="A0ABD5YFV6"/>
<organism evidence="2 3">
    <name type="scientific">Halorubrum yunnanense</name>
    <dbReference type="NCBI Taxonomy" id="1526162"/>
    <lineage>
        <taxon>Archaea</taxon>
        <taxon>Methanobacteriati</taxon>
        <taxon>Methanobacteriota</taxon>
        <taxon>Stenosarchaea group</taxon>
        <taxon>Halobacteria</taxon>
        <taxon>Halobacteriales</taxon>
        <taxon>Haloferacaceae</taxon>
        <taxon>Halorubrum</taxon>
    </lineage>
</organism>
<gene>
    <name evidence="2" type="ORF">ACFQMK_08515</name>
</gene>
<accession>A0ABD5YFV6</accession>
<dbReference type="EMBL" id="JBHSZZ010000031">
    <property type="protein sequence ID" value="MFC7186926.1"/>
    <property type="molecule type" value="Genomic_DNA"/>
</dbReference>
<keyword evidence="1" id="KW-0472">Membrane</keyword>
<keyword evidence="1" id="KW-0812">Transmembrane</keyword>
<dbReference type="Proteomes" id="UP001596390">
    <property type="component" value="Unassembled WGS sequence"/>
</dbReference>
<evidence type="ECO:0000313" key="3">
    <source>
        <dbReference type="Proteomes" id="UP001596390"/>
    </source>
</evidence>
<evidence type="ECO:0000313" key="2">
    <source>
        <dbReference type="EMBL" id="MFC7186926.1"/>
    </source>
</evidence>
<dbReference type="Pfam" id="PF23922">
    <property type="entry name" value="DUF7261"/>
    <property type="match status" value="1"/>
</dbReference>
<keyword evidence="1" id="KW-1133">Transmembrane helix</keyword>
<proteinExistence type="predicted"/>
<protein>
    <recommendedName>
        <fullName evidence="4">Flagellin</fullName>
    </recommendedName>
</protein>
<evidence type="ECO:0000256" key="1">
    <source>
        <dbReference type="SAM" id="Phobius"/>
    </source>
</evidence>
<feature type="transmembrane region" description="Helical" evidence="1">
    <location>
        <begin position="28"/>
        <end position="49"/>
    </location>
</feature>
<comment type="caution">
    <text evidence="2">The sequence shown here is derived from an EMBL/GenBank/DDBJ whole genome shotgun (WGS) entry which is preliminary data.</text>
</comment>
<dbReference type="InterPro" id="IPR055685">
    <property type="entry name" value="DUF7261"/>
</dbReference>
<name>A0ABD5YFV6_9EURY</name>
<dbReference type="RefSeq" id="WP_267663957.1">
    <property type="nucleotide sequence ID" value="NZ_JAODIX010000031.1"/>
</dbReference>
<reference evidence="2 3" key="1">
    <citation type="journal article" date="2019" name="Int. J. Syst. Evol. Microbiol.">
        <title>The Global Catalogue of Microorganisms (GCM) 10K type strain sequencing project: providing services to taxonomists for standard genome sequencing and annotation.</title>
        <authorList>
            <consortium name="The Broad Institute Genomics Platform"/>
            <consortium name="The Broad Institute Genome Sequencing Center for Infectious Disease"/>
            <person name="Wu L."/>
            <person name="Ma J."/>
        </authorList>
    </citation>
    <scope>NUCLEOTIDE SEQUENCE [LARGE SCALE GENOMIC DNA]</scope>
    <source>
        <strain evidence="2 3">Q85</strain>
    </source>
</reference>
<evidence type="ECO:0008006" key="4">
    <source>
        <dbReference type="Google" id="ProtNLM"/>
    </source>
</evidence>